<dbReference type="Proteomes" id="UP001642464">
    <property type="component" value="Unassembled WGS sequence"/>
</dbReference>
<evidence type="ECO:0000313" key="1">
    <source>
        <dbReference type="EMBL" id="CAK9082126.1"/>
    </source>
</evidence>
<name>A0ABP0Q274_9DINO</name>
<feature type="non-terminal residue" evidence="1">
    <location>
        <position position="1"/>
    </location>
</feature>
<evidence type="ECO:0000313" key="2">
    <source>
        <dbReference type="Proteomes" id="UP001642464"/>
    </source>
</evidence>
<proteinExistence type="predicted"/>
<dbReference type="EMBL" id="CAXAMM010038921">
    <property type="protein sequence ID" value="CAK9082126.1"/>
    <property type="molecule type" value="Genomic_DNA"/>
</dbReference>
<sequence>ARRAVRAVAESSPSPAAPRAKSGCDHTYVVDPSSYAEVVTRFGVDNFGKIGGRCLLNQIGIGRLEERWAAEVREFLTAWQGVANSSMDWKAPAAHRRIYAFAEFHFTSRMEPGRILLEGTLFQLNGLWGDPVQARKPWLYAVPLPISKWVDRTLCAEFQLLSEVCDMLHRSGVSMTCPELRYAVEGCLNLYLSQPSCVSCIGAMKQFQTLLPGVDLFVEFGSLEPSNQSWAAASSSGSCVHRWCWGV</sequence>
<accession>A0ABP0Q274</accession>
<gene>
    <name evidence="1" type="ORF">SCF082_LOCUS39056</name>
</gene>
<reference evidence="1 2" key="1">
    <citation type="submission" date="2024-02" db="EMBL/GenBank/DDBJ databases">
        <authorList>
            <person name="Chen Y."/>
            <person name="Shah S."/>
            <person name="Dougan E. K."/>
            <person name="Thang M."/>
            <person name="Chan C."/>
        </authorList>
    </citation>
    <scope>NUCLEOTIDE SEQUENCE [LARGE SCALE GENOMIC DNA]</scope>
</reference>
<comment type="caution">
    <text evidence="1">The sequence shown here is derived from an EMBL/GenBank/DDBJ whole genome shotgun (WGS) entry which is preliminary data.</text>
</comment>
<protein>
    <submittedName>
        <fullName evidence="1">Uncharacterized protein</fullName>
    </submittedName>
</protein>
<organism evidence="1 2">
    <name type="scientific">Durusdinium trenchii</name>
    <dbReference type="NCBI Taxonomy" id="1381693"/>
    <lineage>
        <taxon>Eukaryota</taxon>
        <taxon>Sar</taxon>
        <taxon>Alveolata</taxon>
        <taxon>Dinophyceae</taxon>
        <taxon>Suessiales</taxon>
        <taxon>Symbiodiniaceae</taxon>
        <taxon>Durusdinium</taxon>
    </lineage>
</organism>
<keyword evidence="2" id="KW-1185">Reference proteome</keyword>